<name>A0A832SEC1_9EURY</name>
<evidence type="ECO:0000259" key="2">
    <source>
        <dbReference type="Pfam" id="PF00097"/>
    </source>
</evidence>
<sequence>MTRCKTTISIPCVHPCAHAYCKNCIRS</sequence>
<gene>
    <name evidence="3" type="ORF">HA338_15130</name>
</gene>
<dbReference type="RefSeq" id="WP_157860495.1">
    <property type="nucleotide sequence ID" value="NZ_DUJU01000170.1"/>
</dbReference>
<reference evidence="3" key="1">
    <citation type="journal article" date="2020" name="bioRxiv">
        <title>A rank-normalized archaeal taxonomy based on genome phylogeny resolves widespread incomplete and uneven classifications.</title>
        <authorList>
            <person name="Rinke C."/>
            <person name="Chuvochina M."/>
            <person name="Mussig A.J."/>
            <person name="Chaumeil P.-A."/>
            <person name="Waite D.W."/>
            <person name="Whitman W.B."/>
            <person name="Parks D.H."/>
            <person name="Hugenholtz P."/>
        </authorList>
    </citation>
    <scope>NUCLEOTIDE SEQUENCE</scope>
    <source>
        <strain evidence="3">UBA8876</strain>
    </source>
</reference>
<accession>A0A832SEC1</accession>
<proteinExistence type="predicted"/>
<dbReference type="GO" id="GO:0046872">
    <property type="term" value="F:metal ion binding"/>
    <property type="evidence" value="ECO:0007669"/>
    <property type="project" value="UniProtKB-KW"/>
</dbReference>
<dbReference type="Proteomes" id="UP000600774">
    <property type="component" value="Unassembled WGS sequence"/>
</dbReference>
<evidence type="ECO:0000313" key="3">
    <source>
        <dbReference type="EMBL" id="HIH95294.1"/>
    </source>
</evidence>
<dbReference type="Pfam" id="PF00097">
    <property type="entry name" value="zf-C3HC4"/>
    <property type="match status" value="1"/>
</dbReference>
<dbReference type="AlphaFoldDB" id="A0A832SEC1"/>
<dbReference type="GeneID" id="95969556"/>
<protein>
    <recommendedName>
        <fullName evidence="2">Zinc finger C3HC4 RING-type domain-containing protein</fullName>
    </recommendedName>
</protein>
<evidence type="ECO:0000313" key="4">
    <source>
        <dbReference type="Proteomes" id="UP000600774"/>
    </source>
</evidence>
<keyword evidence="1" id="KW-0479">Metal-binding</keyword>
<dbReference type="InterPro" id="IPR018957">
    <property type="entry name" value="Znf_C3HC4_RING-type"/>
</dbReference>
<organism evidence="3 4">
    <name type="scientific">Methanosarcina acetivorans</name>
    <dbReference type="NCBI Taxonomy" id="2214"/>
    <lineage>
        <taxon>Archaea</taxon>
        <taxon>Methanobacteriati</taxon>
        <taxon>Methanobacteriota</taxon>
        <taxon>Stenosarchaea group</taxon>
        <taxon>Methanomicrobia</taxon>
        <taxon>Methanosarcinales</taxon>
        <taxon>Methanosarcinaceae</taxon>
        <taxon>Methanosarcina</taxon>
    </lineage>
</organism>
<comment type="caution">
    <text evidence="3">The sequence shown here is derived from an EMBL/GenBank/DDBJ whole genome shotgun (WGS) entry which is preliminary data.</text>
</comment>
<feature type="domain" description="Zinc finger C3HC4 RING-type" evidence="2">
    <location>
        <begin position="4"/>
        <end position="27"/>
    </location>
</feature>
<evidence type="ECO:0000256" key="1">
    <source>
        <dbReference type="ARBA" id="ARBA00022723"/>
    </source>
</evidence>
<dbReference type="EMBL" id="DUJU01000170">
    <property type="protein sequence ID" value="HIH95294.1"/>
    <property type="molecule type" value="Genomic_DNA"/>
</dbReference>